<dbReference type="Gene3D" id="2.40.40.10">
    <property type="entry name" value="RlpA-like domain"/>
    <property type="match status" value="1"/>
</dbReference>
<feature type="chain" id="PRO_5022821344" evidence="2">
    <location>
        <begin position="29"/>
        <end position="154"/>
    </location>
</feature>
<keyword evidence="2" id="KW-0732">Signal</keyword>
<comment type="caution">
    <text evidence="4">The sequence shown here is derived from an EMBL/GenBank/DDBJ whole genome shotgun (WGS) entry which is preliminary data.</text>
</comment>
<evidence type="ECO:0000313" key="4">
    <source>
        <dbReference type="EMBL" id="KAA0891275.1"/>
    </source>
</evidence>
<gene>
    <name evidence="4" type="ORF">ET418_10855</name>
</gene>
<dbReference type="InterPro" id="IPR009009">
    <property type="entry name" value="RlpA-like_DPBB"/>
</dbReference>
<comment type="similarity">
    <text evidence="1">Belongs to the RlpA family.</text>
</comment>
<dbReference type="PANTHER" id="PTHR34183">
    <property type="entry name" value="ENDOLYTIC PEPTIDOGLYCAN TRANSGLYCOSYLASE RLPA"/>
    <property type="match status" value="1"/>
</dbReference>
<accession>A0A5A9XFQ0</accession>
<organism evidence="4 5">
    <name type="scientific">Oryzomonas rubra</name>
    <dbReference type="NCBI Taxonomy" id="2509454"/>
    <lineage>
        <taxon>Bacteria</taxon>
        <taxon>Pseudomonadati</taxon>
        <taxon>Thermodesulfobacteriota</taxon>
        <taxon>Desulfuromonadia</taxon>
        <taxon>Geobacterales</taxon>
        <taxon>Geobacteraceae</taxon>
        <taxon>Oryzomonas</taxon>
    </lineage>
</organism>
<dbReference type="InterPro" id="IPR012997">
    <property type="entry name" value="RplA"/>
</dbReference>
<feature type="signal peptide" evidence="2">
    <location>
        <begin position="1"/>
        <end position="28"/>
    </location>
</feature>
<evidence type="ECO:0000256" key="1">
    <source>
        <dbReference type="RuleBase" id="RU003495"/>
    </source>
</evidence>
<dbReference type="RefSeq" id="WP_149307639.1">
    <property type="nucleotide sequence ID" value="NZ_SRSD01000006.1"/>
</dbReference>
<name>A0A5A9XFQ0_9BACT</name>
<dbReference type="CDD" id="cd22268">
    <property type="entry name" value="DPBB_RlpA-like"/>
    <property type="match status" value="1"/>
</dbReference>
<dbReference type="NCBIfam" id="TIGR00413">
    <property type="entry name" value="rlpA"/>
    <property type="match status" value="1"/>
</dbReference>
<sequence length="154" mass="16771">MTGRSTIYMLAAGIGLLLTCAVTTPAVAAGAEPAKLEEVLEGLILKSSPLEPMEGFASYYAKRFEGRRTTSGHRYHPDKLTAAHESLPLGTVVRVVNPATHQEVHVTITDRCARKAFHFIDLSRAAAKKIGLWGKGRIKVVIIPLLQEKLEKPT</sequence>
<protein>
    <submittedName>
        <fullName evidence="4">Septal ring lytic transglycosylase RlpA family protein</fullName>
    </submittedName>
</protein>
<dbReference type="Pfam" id="PF03330">
    <property type="entry name" value="DPBB_1"/>
    <property type="match status" value="1"/>
</dbReference>
<dbReference type="EMBL" id="SRSD01000006">
    <property type="protein sequence ID" value="KAA0891275.1"/>
    <property type="molecule type" value="Genomic_DNA"/>
</dbReference>
<dbReference type="Proteomes" id="UP000324298">
    <property type="component" value="Unassembled WGS sequence"/>
</dbReference>
<proteinExistence type="inferred from homology"/>
<evidence type="ECO:0000313" key="5">
    <source>
        <dbReference type="Proteomes" id="UP000324298"/>
    </source>
</evidence>
<dbReference type="PANTHER" id="PTHR34183:SF8">
    <property type="entry name" value="ENDOLYTIC PEPTIDOGLYCAN TRANSGLYCOSYLASE RLPA-RELATED"/>
    <property type="match status" value="1"/>
</dbReference>
<dbReference type="SUPFAM" id="SSF50685">
    <property type="entry name" value="Barwin-like endoglucanases"/>
    <property type="match status" value="1"/>
</dbReference>
<feature type="domain" description="RlpA-like protein double-psi beta-barrel" evidence="3">
    <location>
        <begin position="55"/>
        <end position="141"/>
    </location>
</feature>
<evidence type="ECO:0000256" key="2">
    <source>
        <dbReference type="SAM" id="SignalP"/>
    </source>
</evidence>
<evidence type="ECO:0000259" key="3">
    <source>
        <dbReference type="Pfam" id="PF03330"/>
    </source>
</evidence>
<keyword evidence="5" id="KW-1185">Reference proteome</keyword>
<dbReference type="InterPro" id="IPR036908">
    <property type="entry name" value="RlpA-like_sf"/>
</dbReference>
<dbReference type="AlphaFoldDB" id="A0A5A9XFQ0"/>
<reference evidence="4 5" key="1">
    <citation type="submission" date="2019-04" db="EMBL/GenBank/DDBJ databases">
        <title>Geobacter ruber sp. nov., ferric-reducing bacteria isolated from paddy soil.</title>
        <authorList>
            <person name="Xu Z."/>
            <person name="Masuda Y."/>
            <person name="Itoh H."/>
            <person name="Senoo K."/>
        </authorList>
    </citation>
    <scope>NUCLEOTIDE SEQUENCE [LARGE SCALE GENOMIC DNA]</scope>
    <source>
        <strain evidence="4 5">Red88</strain>
    </source>
</reference>
<dbReference type="OrthoDB" id="9779128at2"/>